<evidence type="ECO:0000313" key="3">
    <source>
        <dbReference type="Proteomes" id="UP000006671"/>
    </source>
</evidence>
<organism evidence="3">
    <name type="scientific">Naegleria gruberi</name>
    <name type="common">Amoeba</name>
    <dbReference type="NCBI Taxonomy" id="5762"/>
    <lineage>
        <taxon>Eukaryota</taxon>
        <taxon>Discoba</taxon>
        <taxon>Heterolobosea</taxon>
        <taxon>Tetramitia</taxon>
        <taxon>Eutetramitia</taxon>
        <taxon>Vahlkampfiidae</taxon>
        <taxon>Naegleria</taxon>
    </lineage>
</organism>
<dbReference type="EMBL" id="GG738856">
    <property type="protein sequence ID" value="EFC46946.1"/>
    <property type="molecule type" value="Genomic_DNA"/>
</dbReference>
<dbReference type="VEuPathDB" id="AmoebaDB:NAEGRDRAFT_64967"/>
<dbReference type="Proteomes" id="UP000006671">
    <property type="component" value="Unassembled WGS sequence"/>
</dbReference>
<keyword evidence="3" id="KW-1185">Reference proteome</keyword>
<dbReference type="GeneID" id="8861267"/>
<protein>
    <submittedName>
        <fullName evidence="2">Predicted protein</fullName>
    </submittedName>
</protein>
<feature type="region of interest" description="Disordered" evidence="1">
    <location>
        <begin position="130"/>
        <end position="152"/>
    </location>
</feature>
<evidence type="ECO:0000313" key="2">
    <source>
        <dbReference type="EMBL" id="EFC46946.1"/>
    </source>
</evidence>
<proteinExistence type="predicted"/>
<evidence type="ECO:0000256" key="1">
    <source>
        <dbReference type="SAM" id="MobiDB-lite"/>
    </source>
</evidence>
<dbReference type="KEGG" id="ngr:NAEGRDRAFT_64967"/>
<reference evidence="2 3" key="1">
    <citation type="journal article" date="2010" name="Cell">
        <title>The genome of Naegleria gruberi illuminates early eukaryotic versatility.</title>
        <authorList>
            <person name="Fritz-Laylin L.K."/>
            <person name="Prochnik S.E."/>
            <person name="Ginger M.L."/>
            <person name="Dacks J.B."/>
            <person name="Carpenter M.L."/>
            <person name="Field M.C."/>
            <person name="Kuo A."/>
            <person name="Paredez A."/>
            <person name="Chapman J."/>
            <person name="Pham J."/>
            <person name="Shu S."/>
            <person name="Neupane R."/>
            <person name="Cipriano M."/>
            <person name="Mancuso J."/>
            <person name="Tu H."/>
            <person name="Salamov A."/>
            <person name="Lindquist E."/>
            <person name="Shapiro H."/>
            <person name="Lucas S."/>
            <person name="Grigoriev I.V."/>
            <person name="Cande W.Z."/>
            <person name="Fulton C."/>
            <person name="Rokhsar D.S."/>
            <person name="Dawson S.C."/>
        </authorList>
    </citation>
    <scope>NUCLEOTIDE SEQUENCE [LARGE SCALE GENOMIC DNA]</scope>
    <source>
        <strain evidence="2 3">NEG-M</strain>
    </source>
</reference>
<gene>
    <name evidence="2" type="ORF">NAEGRDRAFT_64967</name>
</gene>
<dbReference type="InParanoid" id="D2V7Y6"/>
<dbReference type="RefSeq" id="XP_002679690.1">
    <property type="nucleotide sequence ID" value="XM_002679644.1"/>
</dbReference>
<accession>D2V7Y6</accession>
<name>D2V7Y6_NAEGR</name>
<sequence>MKSFFKDFFGGSRSGDDNQETTDLKQVSEWTKADFLEYIHSKELGDIILESVKESDYFDQITDYTKLNFSDLLVILTNNDASTVLNSLAHDYPSIFKPIKKYDSYLHTSNSVSVIRHSGMDKANMFDNYDGQHINDDTAPTQQTTTIEEEQN</sequence>
<dbReference type="AlphaFoldDB" id="D2V7Y6"/>